<keyword evidence="3" id="KW-1185">Reference proteome</keyword>
<dbReference type="RefSeq" id="WP_343749201.1">
    <property type="nucleotide sequence ID" value="NZ_BAAABL010000032.1"/>
</dbReference>
<reference evidence="2 3" key="1">
    <citation type="journal article" date="2019" name="Int. J. Syst. Evol. Microbiol.">
        <title>The Global Catalogue of Microorganisms (GCM) 10K type strain sequencing project: providing services to taxonomists for standard genome sequencing and annotation.</title>
        <authorList>
            <consortium name="The Broad Institute Genomics Platform"/>
            <consortium name="The Broad Institute Genome Sequencing Center for Infectious Disease"/>
            <person name="Wu L."/>
            <person name="Ma J."/>
        </authorList>
    </citation>
    <scope>NUCLEOTIDE SEQUENCE [LARGE SCALE GENOMIC DNA]</scope>
    <source>
        <strain evidence="2 3">JCM 16330</strain>
    </source>
</reference>
<evidence type="ECO:0000313" key="2">
    <source>
        <dbReference type="EMBL" id="GAA0294410.1"/>
    </source>
</evidence>
<feature type="compositionally biased region" description="Basic and acidic residues" evidence="1">
    <location>
        <begin position="15"/>
        <end position="35"/>
    </location>
</feature>
<protein>
    <submittedName>
        <fullName evidence="2">Uncharacterized protein</fullName>
    </submittedName>
</protein>
<proteinExistence type="predicted"/>
<evidence type="ECO:0000313" key="3">
    <source>
        <dbReference type="Proteomes" id="UP001500837"/>
    </source>
</evidence>
<gene>
    <name evidence="2" type="ORF">GCM10009066_06110</name>
</gene>
<dbReference type="Pfam" id="PF19663">
    <property type="entry name" value="DUF6166"/>
    <property type="match status" value="1"/>
</dbReference>
<dbReference type="InterPro" id="IPR046164">
    <property type="entry name" value="DUF6166"/>
</dbReference>
<accession>A0AAV3S3Z2</accession>
<sequence>MRECLSGALEPDDEWNLRQPRDGTDHTPPRRDSLRRLPGAGRDGCDDASRWGAAHVGAQPPGCPAQLALAVLLDYTDNAALAREHYQTFKDDVISQLEYGADGTWTLTDADIEHVLPDDVAPTA</sequence>
<feature type="region of interest" description="Disordered" evidence="1">
    <location>
        <begin position="1"/>
        <end position="50"/>
    </location>
</feature>
<organism evidence="2 3">
    <name type="scientific">Halarchaeum salinum</name>
    <dbReference type="NCBI Taxonomy" id="489912"/>
    <lineage>
        <taxon>Archaea</taxon>
        <taxon>Methanobacteriati</taxon>
        <taxon>Methanobacteriota</taxon>
        <taxon>Stenosarchaea group</taxon>
        <taxon>Halobacteria</taxon>
        <taxon>Halobacteriales</taxon>
        <taxon>Halobacteriaceae</taxon>
    </lineage>
</organism>
<dbReference type="Proteomes" id="UP001500837">
    <property type="component" value="Unassembled WGS sequence"/>
</dbReference>
<dbReference type="AlphaFoldDB" id="A0AAV3S3Z2"/>
<comment type="caution">
    <text evidence="2">The sequence shown here is derived from an EMBL/GenBank/DDBJ whole genome shotgun (WGS) entry which is preliminary data.</text>
</comment>
<evidence type="ECO:0000256" key="1">
    <source>
        <dbReference type="SAM" id="MobiDB-lite"/>
    </source>
</evidence>
<dbReference type="EMBL" id="BAAABL010000032">
    <property type="protein sequence ID" value="GAA0294410.1"/>
    <property type="molecule type" value="Genomic_DNA"/>
</dbReference>
<name>A0AAV3S3Z2_9EURY</name>